<protein>
    <recommendedName>
        <fullName evidence="1">Macroglobulin domain-containing protein</fullName>
    </recommendedName>
</protein>
<feature type="non-terminal residue" evidence="2">
    <location>
        <position position="338"/>
    </location>
</feature>
<gene>
    <name evidence="2" type="ORF">ANCCEY_15475</name>
</gene>
<feature type="domain" description="Macroglobulin" evidence="1">
    <location>
        <begin position="194"/>
        <end position="274"/>
    </location>
</feature>
<dbReference type="InterPro" id="IPR002890">
    <property type="entry name" value="MG2"/>
</dbReference>
<dbReference type="GO" id="GO:0004866">
    <property type="term" value="F:endopeptidase inhibitor activity"/>
    <property type="evidence" value="ECO:0007669"/>
    <property type="project" value="InterPro"/>
</dbReference>
<name>A0A0D6L7D9_9BILA</name>
<evidence type="ECO:0000313" key="2">
    <source>
        <dbReference type="EMBL" id="EPB65461.1"/>
    </source>
</evidence>
<dbReference type="Pfam" id="PF01835">
    <property type="entry name" value="MG2"/>
    <property type="match status" value="1"/>
</dbReference>
<keyword evidence="3" id="KW-1185">Reference proteome</keyword>
<dbReference type="Proteomes" id="UP000054495">
    <property type="component" value="Unassembled WGS sequence"/>
</dbReference>
<dbReference type="InterPro" id="IPR051802">
    <property type="entry name" value="YfhM-like"/>
</dbReference>
<dbReference type="AlphaFoldDB" id="A0A0D6L7D9"/>
<dbReference type="Gene3D" id="2.60.40.1930">
    <property type="match status" value="1"/>
</dbReference>
<reference evidence="2 3" key="1">
    <citation type="submission" date="2013-05" db="EMBL/GenBank/DDBJ databases">
        <title>Draft genome of the parasitic nematode Anyclostoma ceylanicum.</title>
        <authorList>
            <person name="Mitreva M."/>
        </authorList>
    </citation>
    <scope>NUCLEOTIDE SEQUENCE [LARGE SCALE GENOMIC DNA]</scope>
</reference>
<organism evidence="2 3">
    <name type="scientific">Ancylostoma ceylanicum</name>
    <dbReference type="NCBI Taxonomy" id="53326"/>
    <lineage>
        <taxon>Eukaryota</taxon>
        <taxon>Metazoa</taxon>
        <taxon>Ecdysozoa</taxon>
        <taxon>Nematoda</taxon>
        <taxon>Chromadorea</taxon>
        <taxon>Rhabditida</taxon>
        <taxon>Rhabditina</taxon>
        <taxon>Rhabditomorpha</taxon>
        <taxon>Strongyloidea</taxon>
        <taxon>Ancylostomatidae</taxon>
        <taxon>Ancylostomatinae</taxon>
        <taxon>Ancylostoma</taxon>
    </lineage>
</organism>
<dbReference type="PANTHER" id="PTHR40094:SF1">
    <property type="entry name" value="UBIQUITIN DOMAIN-CONTAINING PROTEIN"/>
    <property type="match status" value="1"/>
</dbReference>
<proteinExistence type="predicted"/>
<accession>A0A0D6L7D9</accession>
<dbReference type="PANTHER" id="PTHR40094">
    <property type="entry name" value="ALPHA-2-MACROGLOBULIN HOMOLOG"/>
    <property type="match status" value="1"/>
</dbReference>
<evidence type="ECO:0000259" key="1">
    <source>
        <dbReference type="Pfam" id="PF01835"/>
    </source>
</evidence>
<evidence type="ECO:0000313" key="3">
    <source>
        <dbReference type="Proteomes" id="UP000054495"/>
    </source>
</evidence>
<dbReference type="EMBL" id="KE128321">
    <property type="protein sequence ID" value="EPB65461.1"/>
    <property type="molecule type" value="Genomic_DNA"/>
</dbReference>
<feature type="non-terminal residue" evidence="2">
    <location>
        <position position="1"/>
    </location>
</feature>
<sequence>NLDSVHVLIYQAKEDEEVTYYYDLKERLKGLKLMSSKKIGLPKTGDFQPHSTEFALEPLAYGNYVIMLSTDPSNLEEGAVLHWIANIQATDIAYSLRNLGDKQSGLQVVNRQTGNAIEQATVKVYNSKYDYTTRKYTKKLIGNYKTDRNGWVTIPHGSDRNGKSIEVINGKDKLTSGADLYTYDSKTTPSTTDHLFTDRSIYRPGQTIYFKGIRLETVNKSSKIVPNKTVKVTLKDVNYQDVATLDLTSNEYGSYSGSFRLPETGLTGQMQLQTGNGTVYFSVEEYKRPTFKTEFVKSTGTYKLGESVKTEGNAIAYAGNAIDNATVKYVVKRSVYLP</sequence>